<keyword evidence="2" id="KW-1185">Reference proteome</keyword>
<dbReference type="VEuPathDB" id="FungiDB:SPPG_07463"/>
<dbReference type="AlphaFoldDB" id="A0A0L0H824"/>
<dbReference type="eggNOG" id="ENOG502QVNM">
    <property type="taxonomic scope" value="Eukaryota"/>
</dbReference>
<dbReference type="PANTHER" id="PTHR15394:SF3">
    <property type="entry name" value="SERINE HYDROLASE RBBP9"/>
    <property type="match status" value="1"/>
</dbReference>
<organism evidence="1 2">
    <name type="scientific">Spizellomyces punctatus (strain DAOM BR117)</name>
    <dbReference type="NCBI Taxonomy" id="645134"/>
    <lineage>
        <taxon>Eukaryota</taxon>
        <taxon>Fungi</taxon>
        <taxon>Fungi incertae sedis</taxon>
        <taxon>Chytridiomycota</taxon>
        <taxon>Chytridiomycota incertae sedis</taxon>
        <taxon>Chytridiomycetes</taxon>
        <taxon>Spizellomycetales</taxon>
        <taxon>Spizellomycetaceae</taxon>
        <taxon>Spizellomyces</taxon>
    </lineage>
</organism>
<dbReference type="InterPro" id="IPR010662">
    <property type="entry name" value="RBBP9/YdeN"/>
</dbReference>
<evidence type="ECO:0000313" key="2">
    <source>
        <dbReference type="Proteomes" id="UP000053201"/>
    </source>
</evidence>
<dbReference type="EMBL" id="KQ257465">
    <property type="protein sequence ID" value="KNC97066.1"/>
    <property type="molecule type" value="Genomic_DNA"/>
</dbReference>
<gene>
    <name evidence="1" type="ORF">SPPG_07463</name>
</gene>
<accession>A0A0L0H824</accession>
<proteinExistence type="predicted"/>
<dbReference type="Gene3D" id="3.40.50.1820">
    <property type="entry name" value="alpha/beta hydrolase"/>
    <property type="match status" value="1"/>
</dbReference>
<dbReference type="OMA" id="PXYAETH"/>
<dbReference type="InParanoid" id="A0A0L0H824"/>
<dbReference type="RefSeq" id="XP_016605106.1">
    <property type="nucleotide sequence ID" value="XM_016755628.1"/>
</dbReference>
<dbReference type="PANTHER" id="PTHR15394">
    <property type="entry name" value="SERINE HYDROLASE RBBP9"/>
    <property type="match status" value="1"/>
</dbReference>
<dbReference type="SUPFAM" id="SSF53474">
    <property type="entry name" value="alpha/beta-Hydrolases"/>
    <property type="match status" value="1"/>
</dbReference>
<dbReference type="GO" id="GO:0016787">
    <property type="term" value="F:hydrolase activity"/>
    <property type="evidence" value="ECO:0007669"/>
    <property type="project" value="InterPro"/>
</dbReference>
<name>A0A0L0H824_SPIPD</name>
<dbReference type="InterPro" id="IPR029058">
    <property type="entry name" value="AB_hydrolase_fold"/>
</dbReference>
<sequence>MSLTEASKIKAIIVPGNGCDDVRDSVFYDWLAQRIRPLFPGGVILRDFPDPYVARESIWIPFILNELGCDENTVLIGHSSGASAIMRLLEYHKVLGAVLISAALTDQGIENERASGYYSRPWQWSAMTKNAKFIIQISSEDDHLVPIDEQRTVAKGLGGDVEYVEFKDMGHFLMSEVPQIAQVIERKMKTLE</sequence>
<evidence type="ECO:0000313" key="1">
    <source>
        <dbReference type="EMBL" id="KNC97066.1"/>
    </source>
</evidence>
<dbReference type="OrthoDB" id="2369073at2759"/>
<dbReference type="Pfam" id="PF06821">
    <property type="entry name" value="Ser_hydrolase"/>
    <property type="match status" value="1"/>
</dbReference>
<protein>
    <submittedName>
        <fullName evidence="1">Uncharacterized protein</fullName>
    </submittedName>
</protein>
<reference evidence="1 2" key="1">
    <citation type="submission" date="2009-08" db="EMBL/GenBank/DDBJ databases">
        <title>The Genome Sequence of Spizellomyces punctatus strain DAOM BR117.</title>
        <authorList>
            <consortium name="The Broad Institute Genome Sequencing Platform"/>
            <person name="Russ C."/>
            <person name="Cuomo C."/>
            <person name="Shea T."/>
            <person name="Young S.K."/>
            <person name="Zeng Q."/>
            <person name="Koehrsen M."/>
            <person name="Haas B."/>
            <person name="Borodovsky M."/>
            <person name="Guigo R."/>
            <person name="Alvarado L."/>
            <person name="Berlin A."/>
            <person name="Bochicchio J."/>
            <person name="Borenstein D."/>
            <person name="Chapman S."/>
            <person name="Chen Z."/>
            <person name="Engels R."/>
            <person name="Freedman E."/>
            <person name="Gellesch M."/>
            <person name="Goldberg J."/>
            <person name="Griggs A."/>
            <person name="Gujja S."/>
            <person name="Heiman D."/>
            <person name="Hepburn T."/>
            <person name="Howarth C."/>
            <person name="Jen D."/>
            <person name="Larson L."/>
            <person name="Lewis B."/>
            <person name="Mehta T."/>
            <person name="Park D."/>
            <person name="Pearson M."/>
            <person name="Roberts A."/>
            <person name="Saif S."/>
            <person name="Shenoy N."/>
            <person name="Sisk P."/>
            <person name="Stolte C."/>
            <person name="Sykes S."/>
            <person name="Thomson T."/>
            <person name="Walk T."/>
            <person name="White J."/>
            <person name="Yandava C."/>
            <person name="Burger G."/>
            <person name="Gray M.W."/>
            <person name="Holland P.W.H."/>
            <person name="King N."/>
            <person name="Lang F.B.F."/>
            <person name="Roger A.J."/>
            <person name="Ruiz-Trillo I."/>
            <person name="Lander E."/>
            <person name="Nusbaum C."/>
        </authorList>
    </citation>
    <scope>NUCLEOTIDE SEQUENCE [LARGE SCALE GENOMIC DNA]</scope>
    <source>
        <strain evidence="1 2">DAOM BR117</strain>
    </source>
</reference>
<dbReference type="Proteomes" id="UP000053201">
    <property type="component" value="Unassembled WGS sequence"/>
</dbReference>
<dbReference type="GeneID" id="27690677"/>